<evidence type="ECO:0000313" key="3">
    <source>
        <dbReference type="Proteomes" id="UP000198480"/>
    </source>
</evidence>
<dbReference type="Proteomes" id="UP000198480">
    <property type="component" value="Unassembled WGS sequence"/>
</dbReference>
<gene>
    <name evidence="2" type="ORF">SAMN06295967_102148</name>
</gene>
<feature type="transmembrane region" description="Helical" evidence="1">
    <location>
        <begin position="213"/>
        <end position="230"/>
    </location>
</feature>
<protein>
    <recommendedName>
        <fullName evidence="4">Lipoprotein</fullName>
    </recommendedName>
</protein>
<proteinExistence type="predicted"/>
<name>A0A239B5U0_9BACT</name>
<keyword evidence="3" id="KW-1185">Reference proteome</keyword>
<dbReference type="AlphaFoldDB" id="A0A239B5U0"/>
<dbReference type="PROSITE" id="PS51257">
    <property type="entry name" value="PROKAR_LIPOPROTEIN"/>
    <property type="match status" value="1"/>
</dbReference>
<dbReference type="EMBL" id="FZOK01000002">
    <property type="protein sequence ID" value="SNS03267.1"/>
    <property type="molecule type" value="Genomic_DNA"/>
</dbReference>
<sequence length="236" mass="27857">MKLINSLVVVALLLISCNRSDDSTIGLQEVEFSVREYFINTEDKLSQFYYFNQVKNDSLFVFNVFSHSLEIIDIKMKERLSPIKFEFNGLNAVNGIRSFYYHNKDSIFFSEDNLSIALLSSEGELIDRYSNLENSLSFLDSEKVYRNMPSMEFSSQLLYNSINKEIIIYHQTFNQKDKKSIFSKYSIKSRKSKILPTYYPEEYLNQRLDLNKLFLTSAILNQGYLVYIFFRKSKNY</sequence>
<reference evidence="3" key="1">
    <citation type="submission" date="2017-06" db="EMBL/GenBank/DDBJ databases">
        <authorList>
            <person name="Varghese N."/>
            <person name="Submissions S."/>
        </authorList>
    </citation>
    <scope>NUCLEOTIDE SEQUENCE [LARGE SCALE GENOMIC DNA]</scope>
    <source>
        <strain evidence="3">5C</strain>
    </source>
</reference>
<accession>A0A239B5U0</accession>
<dbReference type="OrthoDB" id="828261at2"/>
<evidence type="ECO:0000256" key="1">
    <source>
        <dbReference type="SAM" id="Phobius"/>
    </source>
</evidence>
<evidence type="ECO:0000313" key="2">
    <source>
        <dbReference type="EMBL" id="SNS03267.1"/>
    </source>
</evidence>
<keyword evidence="1" id="KW-0472">Membrane</keyword>
<evidence type="ECO:0008006" key="4">
    <source>
        <dbReference type="Google" id="ProtNLM"/>
    </source>
</evidence>
<organism evidence="2 3">
    <name type="scientific">Belliella buryatensis</name>
    <dbReference type="NCBI Taxonomy" id="1500549"/>
    <lineage>
        <taxon>Bacteria</taxon>
        <taxon>Pseudomonadati</taxon>
        <taxon>Bacteroidota</taxon>
        <taxon>Cytophagia</taxon>
        <taxon>Cytophagales</taxon>
        <taxon>Cyclobacteriaceae</taxon>
        <taxon>Belliella</taxon>
    </lineage>
</organism>
<dbReference type="RefSeq" id="WP_089237719.1">
    <property type="nucleotide sequence ID" value="NZ_FZOK01000002.1"/>
</dbReference>
<keyword evidence="1" id="KW-0812">Transmembrane</keyword>
<keyword evidence="1" id="KW-1133">Transmembrane helix</keyword>